<dbReference type="OrthoDB" id="5176970at2"/>
<gene>
    <name evidence="3" type="ORF">CCO02nite_07210</name>
</gene>
<feature type="compositionally biased region" description="Basic and acidic residues" evidence="1">
    <location>
        <begin position="255"/>
        <end position="264"/>
    </location>
</feature>
<dbReference type="Proteomes" id="UP000321720">
    <property type="component" value="Unassembled WGS sequence"/>
</dbReference>
<feature type="domain" description="HNH nuclease" evidence="2">
    <location>
        <begin position="460"/>
        <end position="513"/>
    </location>
</feature>
<dbReference type="SMART" id="SM00507">
    <property type="entry name" value="HNHc"/>
    <property type="match status" value="1"/>
</dbReference>
<dbReference type="InterPro" id="IPR003615">
    <property type="entry name" value="HNH_nuc"/>
</dbReference>
<name>A0A511J8L3_9CELL</name>
<dbReference type="EMBL" id="BJWG01000002">
    <property type="protein sequence ID" value="GEL94063.1"/>
    <property type="molecule type" value="Genomic_DNA"/>
</dbReference>
<evidence type="ECO:0000313" key="4">
    <source>
        <dbReference type="Proteomes" id="UP000321720"/>
    </source>
</evidence>
<feature type="compositionally biased region" description="Acidic residues" evidence="1">
    <location>
        <begin position="265"/>
        <end position="274"/>
    </location>
</feature>
<evidence type="ECO:0000313" key="3">
    <source>
        <dbReference type="EMBL" id="GEL94063.1"/>
    </source>
</evidence>
<dbReference type="InterPro" id="IPR003870">
    <property type="entry name" value="DUF222"/>
</dbReference>
<organism evidence="3 4">
    <name type="scientific">Cellulomonas composti</name>
    <dbReference type="NCBI Taxonomy" id="266130"/>
    <lineage>
        <taxon>Bacteria</taxon>
        <taxon>Bacillati</taxon>
        <taxon>Actinomycetota</taxon>
        <taxon>Actinomycetes</taxon>
        <taxon>Micrococcales</taxon>
        <taxon>Cellulomonadaceae</taxon>
        <taxon>Cellulomonas</taxon>
    </lineage>
</organism>
<protein>
    <recommendedName>
        <fullName evidence="2">HNH nuclease domain-containing protein</fullName>
    </recommendedName>
</protein>
<feature type="compositionally biased region" description="Low complexity" evidence="1">
    <location>
        <begin position="282"/>
        <end position="292"/>
    </location>
</feature>
<feature type="compositionally biased region" description="Basic and acidic residues" evidence="1">
    <location>
        <begin position="293"/>
        <end position="330"/>
    </location>
</feature>
<dbReference type="CDD" id="cd00085">
    <property type="entry name" value="HNHc"/>
    <property type="match status" value="1"/>
</dbReference>
<dbReference type="Pfam" id="PF02720">
    <property type="entry name" value="DUF222"/>
    <property type="match status" value="1"/>
</dbReference>
<dbReference type="AlphaFoldDB" id="A0A511J8L3"/>
<evidence type="ECO:0000259" key="2">
    <source>
        <dbReference type="SMART" id="SM00507"/>
    </source>
</evidence>
<accession>A0A511J8L3</accession>
<comment type="caution">
    <text evidence="3">The sequence shown here is derived from an EMBL/GenBank/DDBJ whole genome shotgun (WGS) entry which is preliminary data.</text>
</comment>
<reference evidence="3 4" key="1">
    <citation type="submission" date="2019-07" db="EMBL/GenBank/DDBJ databases">
        <title>Whole genome shotgun sequence of Cellulomonas composti NBRC 100758.</title>
        <authorList>
            <person name="Hosoyama A."/>
            <person name="Uohara A."/>
            <person name="Ohji S."/>
            <person name="Ichikawa N."/>
        </authorList>
    </citation>
    <scope>NUCLEOTIDE SEQUENCE [LARGE SCALE GENOMIC DNA]</scope>
    <source>
        <strain evidence="3 4">NBRC 100758</strain>
    </source>
</reference>
<dbReference type="RefSeq" id="WP_146841670.1">
    <property type="nucleotide sequence ID" value="NZ_BJWG01000002.1"/>
</dbReference>
<sequence length="590" mass="61993">MSRFEAQSNDTAHGAGAPLRGGWERLTCADAVGLSEDDLLDALVAVQEDARRLEARRVVLVAEVAERSRRELGRESLARTHGCASGRELSQRLTGAAGASIGRWTRWGDALRPQHRLDGTPIPGPFDPVTEAFTAGRLDLDAAAAIIDVLRPTLRVAATEHVQIACTELVDAAAVPAGERVPALDADSVRIQATAWAAVLDPDGATPSDVQTARRFLSLSPGPGGLTRIRGLLLPEVAGALEAFADAATNPRTPEVPHPERDANDDGDSSDDSDGPAGCRQADSPDGDGPAADSRDTDSPAAHSRDTDSFAADGRDTGSRDTDGRADGGRAEGGADGDGPDADADRDELRSPGDERTRAQVLHDVFASAVMTAARVCEQRSIAGNSPTLLVAAHLDDLVHGTGGGMVLGGAGAGGVPGALRVDPAAVRQVACSGTVHKIILGAGGEIRGVGSTERCFTGAQRRAITLRDGGCVIPGCHIPASWCEVHHVIPHAEDPSGTHTDNGVLLCWYHHRTIETNGWQIRIRDGRPQVRAPGSLRRLSRPPGTRTDRGRPPSSRPFDASDELGWRPAIGSPLHFHHTLRARGTPTRR</sequence>
<feature type="region of interest" description="Disordered" evidence="1">
    <location>
        <begin position="526"/>
        <end position="565"/>
    </location>
</feature>
<feature type="region of interest" description="Disordered" evidence="1">
    <location>
        <begin position="246"/>
        <end position="357"/>
    </location>
</feature>
<keyword evidence="4" id="KW-1185">Reference proteome</keyword>
<feature type="compositionally biased region" description="Basic and acidic residues" evidence="1">
    <location>
        <begin position="347"/>
        <end position="357"/>
    </location>
</feature>
<evidence type="ECO:0000256" key="1">
    <source>
        <dbReference type="SAM" id="MobiDB-lite"/>
    </source>
</evidence>
<proteinExistence type="predicted"/>